<dbReference type="InterPro" id="IPR000772">
    <property type="entry name" value="Ricin_B_lectin"/>
</dbReference>
<dbReference type="CDD" id="cd00161">
    <property type="entry name" value="beta-trefoil_Ricin-like"/>
    <property type="match status" value="1"/>
</dbReference>
<evidence type="ECO:0000259" key="2">
    <source>
        <dbReference type="Pfam" id="PF14200"/>
    </source>
</evidence>
<evidence type="ECO:0000256" key="1">
    <source>
        <dbReference type="SAM" id="SignalP"/>
    </source>
</evidence>
<protein>
    <submittedName>
        <fullName evidence="3">Mycolysin</fullName>
    </submittedName>
</protein>
<sequence>MPIRIRLPRGFAAIGTALLATLFAAVSVPLTASGAAAASPICLSGKLQYDYQSAEAGTNKPTMTKPVRNANAQLWGKEKSTDAPRQLTPDYQYTGVNDGGFNLCYTPTSTTSMSSMWVRFRTESTKLWKVGDSTGTPYTLDSPTQADISAGVNLGTLKPTAGTARAWHAFDTVNLLWWKRNNSVSDCWSTHEANNNACTELNIRWTADSVDGPSYDLANTVHLSAADPDSEHTVLHEGGHFLLHRLYDGWWPNVTGCNPHYIEKASSGTCAWVEGFADSAAAYLLGDYRYVWPNGDSRSFTYSTGWDTGDQVQGNVDGSLLDLWNNVDGGWNGTISVLTTHTPSTFADYFKAVRPTANPPLATTGSALTRLAAHAINYGPTIVGDGRTHALTNGGGLAMERVGQCGASGSAPANLYTYDPTSTRQQWTLRANANGTAKLIDGCPDALVLTAPYNAGEQATLRAVNSSNAWQEWQVTQNSSGTFTITNPASGFTLDSASVTIGAAVITKPTANTTTQNWAALN</sequence>
<comment type="caution">
    <text evidence="3">The sequence shown here is derived from an EMBL/GenBank/DDBJ whole genome shotgun (WGS) entry which is preliminary data.</text>
</comment>
<dbReference type="InterPro" id="IPR035992">
    <property type="entry name" value="Ricin_B-like_lectins"/>
</dbReference>
<reference evidence="3 4" key="1">
    <citation type="submission" date="2018-12" db="EMBL/GenBank/DDBJ databases">
        <title>Draft genome sequence of Embleya hyalina NBRC 13850T.</title>
        <authorList>
            <person name="Komaki H."/>
            <person name="Hosoyama A."/>
            <person name="Kimura A."/>
            <person name="Ichikawa N."/>
            <person name="Tamura T."/>
        </authorList>
    </citation>
    <scope>NUCLEOTIDE SEQUENCE [LARGE SCALE GENOMIC DNA]</scope>
    <source>
        <strain evidence="3 4">NBRC 13850</strain>
    </source>
</reference>
<dbReference type="Pfam" id="PF14200">
    <property type="entry name" value="RicinB_lectin_2"/>
    <property type="match status" value="1"/>
</dbReference>
<evidence type="ECO:0000313" key="4">
    <source>
        <dbReference type="Proteomes" id="UP000286931"/>
    </source>
</evidence>
<feature type="chain" id="PRO_5038880980" evidence="1">
    <location>
        <begin position="33"/>
        <end position="522"/>
    </location>
</feature>
<dbReference type="SUPFAM" id="SSF50370">
    <property type="entry name" value="Ricin B-like lectins"/>
    <property type="match status" value="1"/>
</dbReference>
<feature type="signal peptide" evidence="1">
    <location>
        <begin position="1"/>
        <end position="32"/>
    </location>
</feature>
<dbReference type="PROSITE" id="PS50231">
    <property type="entry name" value="RICIN_B_LECTIN"/>
    <property type="match status" value="1"/>
</dbReference>
<dbReference type="RefSeq" id="WP_126642404.1">
    <property type="nucleotide sequence ID" value="NZ_BIFH01000041.1"/>
</dbReference>
<name>A0A401Z1H7_9ACTN</name>
<dbReference type="OrthoDB" id="2677755at2"/>
<gene>
    <name evidence="3" type="primary">npr</name>
    <name evidence="3" type="ORF">EHYA_08435</name>
</gene>
<feature type="domain" description="Ricin B lectin" evidence="2">
    <location>
        <begin position="424"/>
        <end position="506"/>
    </location>
</feature>
<dbReference type="EMBL" id="BIFH01000041">
    <property type="protein sequence ID" value="GCE00709.1"/>
    <property type="molecule type" value="Genomic_DNA"/>
</dbReference>
<dbReference type="AlphaFoldDB" id="A0A401Z1H7"/>
<dbReference type="Gene3D" id="2.80.10.50">
    <property type="match status" value="1"/>
</dbReference>
<keyword evidence="4" id="KW-1185">Reference proteome</keyword>
<keyword evidence="1" id="KW-0732">Signal</keyword>
<proteinExistence type="predicted"/>
<accession>A0A401Z1H7</accession>
<organism evidence="3 4">
    <name type="scientific">Embleya hyalina</name>
    <dbReference type="NCBI Taxonomy" id="516124"/>
    <lineage>
        <taxon>Bacteria</taxon>
        <taxon>Bacillati</taxon>
        <taxon>Actinomycetota</taxon>
        <taxon>Actinomycetes</taxon>
        <taxon>Kitasatosporales</taxon>
        <taxon>Streptomycetaceae</taxon>
        <taxon>Embleya</taxon>
    </lineage>
</organism>
<dbReference type="Proteomes" id="UP000286931">
    <property type="component" value="Unassembled WGS sequence"/>
</dbReference>
<evidence type="ECO:0000313" key="3">
    <source>
        <dbReference type="EMBL" id="GCE00709.1"/>
    </source>
</evidence>